<dbReference type="OrthoDB" id="515428at2"/>
<dbReference type="AlphaFoldDB" id="A0A1I1YJ26"/>
<evidence type="ECO:0000313" key="3">
    <source>
        <dbReference type="Proteomes" id="UP000199400"/>
    </source>
</evidence>
<proteinExistence type="predicted"/>
<dbReference type="RefSeq" id="WP_096328477.1">
    <property type="nucleotide sequence ID" value="NZ_FOMX01000010.1"/>
</dbReference>
<keyword evidence="3" id="KW-1185">Reference proteome</keyword>
<evidence type="ECO:0000313" key="2">
    <source>
        <dbReference type="EMBL" id="SFE19557.1"/>
    </source>
</evidence>
<dbReference type="Proteomes" id="UP000199400">
    <property type="component" value="Unassembled WGS sequence"/>
</dbReference>
<sequence>MSAETTRPEYIGSSEAMKITGFSRTTFYRRVKDGDIPCVRAIHRWIFHRETLIAWREKLLAPSRSVP</sequence>
<organism evidence="2 3">
    <name type="scientific">Nannocystis exedens</name>
    <dbReference type="NCBI Taxonomy" id="54"/>
    <lineage>
        <taxon>Bacteria</taxon>
        <taxon>Pseudomonadati</taxon>
        <taxon>Myxococcota</taxon>
        <taxon>Polyangia</taxon>
        <taxon>Nannocystales</taxon>
        <taxon>Nannocystaceae</taxon>
        <taxon>Nannocystis</taxon>
    </lineage>
</organism>
<dbReference type="InterPro" id="IPR009061">
    <property type="entry name" value="DNA-bd_dom_put_sf"/>
</dbReference>
<dbReference type="Pfam" id="PF12728">
    <property type="entry name" value="HTH_17"/>
    <property type="match status" value="1"/>
</dbReference>
<accession>A0A1I1YJ26</accession>
<protein>
    <submittedName>
        <fullName evidence="2">Helix-turn-helix domain-containing protein</fullName>
    </submittedName>
</protein>
<dbReference type="STRING" id="54.SAMN02745121_03337"/>
<feature type="domain" description="Helix-turn-helix" evidence="1">
    <location>
        <begin position="13"/>
        <end position="58"/>
    </location>
</feature>
<dbReference type="InterPro" id="IPR041657">
    <property type="entry name" value="HTH_17"/>
</dbReference>
<evidence type="ECO:0000259" key="1">
    <source>
        <dbReference type="Pfam" id="PF12728"/>
    </source>
</evidence>
<dbReference type="Gene3D" id="1.10.238.160">
    <property type="match status" value="1"/>
</dbReference>
<reference evidence="3" key="1">
    <citation type="submission" date="2016-10" db="EMBL/GenBank/DDBJ databases">
        <authorList>
            <person name="Varghese N."/>
            <person name="Submissions S."/>
        </authorList>
    </citation>
    <scope>NUCLEOTIDE SEQUENCE [LARGE SCALE GENOMIC DNA]</scope>
    <source>
        <strain evidence="3">ATCC 25963</strain>
    </source>
</reference>
<name>A0A1I1YJ26_9BACT</name>
<dbReference type="EMBL" id="FOMX01000010">
    <property type="protein sequence ID" value="SFE19557.1"/>
    <property type="molecule type" value="Genomic_DNA"/>
</dbReference>
<gene>
    <name evidence="2" type="ORF">SAMN02745121_03337</name>
</gene>
<dbReference type="SUPFAM" id="SSF46955">
    <property type="entry name" value="Putative DNA-binding domain"/>
    <property type="match status" value="1"/>
</dbReference>